<proteinExistence type="predicted"/>
<gene>
    <name evidence="3" type="ORF">DV711_02550</name>
</gene>
<dbReference type="PANTHER" id="PTHR40940">
    <property type="entry name" value="PROTEIN BATD-RELATED"/>
    <property type="match status" value="1"/>
</dbReference>
<dbReference type="Pfam" id="PF25607">
    <property type="entry name" value="DUF7939"/>
    <property type="match status" value="1"/>
</dbReference>
<dbReference type="EMBL" id="QQOH01000001">
    <property type="protein sequence ID" value="RDE24488.1"/>
    <property type="molecule type" value="Genomic_DNA"/>
</dbReference>
<feature type="compositionally biased region" description="Polar residues" evidence="1">
    <location>
        <begin position="472"/>
        <end position="482"/>
    </location>
</feature>
<dbReference type="Pfam" id="PF13584">
    <property type="entry name" value="BatD"/>
    <property type="match status" value="1"/>
</dbReference>
<feature type="region of interest" description="Disordered" evidence="1">
    <location>
        <begin position="573"/>
        <end position="612"/>
    </location>
</feature>
<feature type="compositionally biased region" description="Polar residues" evidence="1">
    <location>
        <begin position="390"/>
        <end position="402"/>
    </location>
</feature>
<dbReference type="InterPro" id="IPR025738">
    <property type="entry name" value="BatD"/>
</dbReference>
<protein>
    <recommendedName>
        <fullName evidence="2">DUF7939 domain-containing protein</fullName>
    </recommendedName>
</protein>
<organism evidence="3 4">
    <name type="scientific">Motiliproteus coralliicola</name>
    <dbReference type="NCBI Taxonomy" id="2283196"/>
    <lineage>
        <taxon>Bacteria</taxon>
        <taxon>Pseudomonadati</taxon>
        <taxon>Pseudomonadota</taxon>
        <taxon>Gammaproteobacteria</taxon>
        <taxon>Oceanospirillales</taxon>
        <taxon>Oceanospirillaceae</taxon>
        <taxon>Motiliproteus</taxon>
    </lineage>
</organism>
<evidence type="ECO:0000256" key="1">
    <source>
        <dbReference type="SAM" id="MobiDB-lite"/>
    </source>
</evidence>
<keyword evidence="4" id="KW-1185">Reference proteome</keyword>
<dbReference type="PANTHER" id="PTHR40940:SF1">
    <property type="entry name" value="PROTEIN BATD"/>
    <property type="match status" value="1"/>
</dbReference>
<evidence type="ECO:0000259" key="2">
    <source>
        <dbReference type="Pfam" id="PF25607"/>
    </source>
</evidence>
<feature type="region of interest" description="Disordered" evidence="1">
    <location>
        <begin position="388"/>
        <end position="418"/>
    </location>
</feature>
<feature type="region of interest" description="Disordered" evidence="1">
    <location>
        <begin position="460"/>
        <end position="486"/>
    </location>
</feature>
<name>A0A369WQW3_9GAMM</name>
<dbReference type="Proteomes" id="UP000253769">
    <property type="component" value="Unassembled WGS sequence"/>
</dbReference>
<sequence>MCCQSTFVKLRLAQLIQLPLVSVLLLPLVLLGISPAQAQVSWHPPTQEVIEGQPFELQLEVVQLRSVPGSPDLTALRQQFDLLSSRSSYLTERHNGRTHYISRWKLQLQPRQAGDLQIPPISVKGEQTQPLLLQVTPKPQRLSERIRLISELEQSEVYPGQPLKLRLQLYYNLPLQHAEMTQPSLDGIKIAPLGGQRAYSEQLDNRRYQVIEQHYLLQGDQPGDYLLEELTLKANRTDGQVLEVRSQPVAFRIHPWPEDLAQTPTLVASEVQLQQHWPQQQAYLRAGDTLVRTLELVGHGIPAAWLPNPQLAEIDGITLYPQPPQLEQRLINGVLVSRKIIDYKLLLTRAGQFQLPSAQLPWWDSVREAMELAEVPGRTIEVQPFMAAPPSQQSNQTATPSSDVIPDSPAPSATDEQAQPSLWQAWAWAAIALICALGWTLSWQKRKQLEIKMASLEQASTAPATPPEQHRSSVATAAQTEPRSPLRAEDPFEQLAQACRANDPELTHQQLFDWAEKQWPAQPIRTLLELEQQAKDPTLGYLLRNLEYHAANPHEYWDGELLLQRLERLRRRLSSSRPSYPTAEPSAPEPKASQPTDTQPRRPGSIHFTIDD</sequence>
<dbReference type="InterPro" id="IPR057699">
    <property type="entry name" value="DUF7939"/>
</dbReference>
<dbReference type="AlphaFoldDB" id="A0A369WQW3"/>
<comment type="caution">
    <text evidence="3">The sequence shown here is derived from an EMBL/GenBank/DDBJ whole genome shotgun (WGS) entry which is preliminary data.</text>
</comment>
<accession>A0A369WQW3</accession>
<evidence type="ECO:0000313" key="3">
    <source>
        <dbReference type="EMBL" id="RDE24488.1"/>
    </source>
</evidence>
<reference evidence="3 4" key="1">
    <citation type="submission" date="2018-07" db="EMBL/GenBank/DDBJ databases">
        <title>Motiliproteus coralliicola sp. nov., a bacterium isolated from Coral.</title>
        <authorList>
            <person name="Wang G."/>
        </authorList>
    </citation>
    <scope>NUCLEOTIDE SEQUENCE [LARGE SCALE GENOMIC DNA]</scope>
    <source>
        <strain evidence="3 4">C34</strain>
    </source>
</reference>
<dbReference type="OrthoDB" id="5293418at2"/>
<evidence type="ECO:0000313" key="4">
    <source>
        <dbReference type="Proteomes" id="UP000253769"/>
    </source>
</evidence>
<feature type="domain" description="DUF7939" evidence="2">
    <location>
        <begin position="490"/>
        <end position="572"/>
    </location>
</feature>